<organism evidence="3 4">
    <name type="scientific">Klebsiella quasipneumoniae</name>
    <dbReference type="NCBI Taxonomy" id="1463165"/>
    <lineage>
        <taxon>Bacteria</taxon>
        <taxon>Pseudomonadati</taxon>
        <taxon>Pseudomonadota</taxon>
        <taxon>Gammaproteobacteria</taxon>
        <taxon>Enterobacterales</taxon>
        <taxon>Enterobacteriaceae</taxon>
        <taxon>Klebsiella/Raoultella group</taxon>
        <taxon>Klebsiella</taxon>
        <taxon>Klebsiella pneumoniae complex</taxon>
    </lineage>
</organism>
<dbReference type="EMBL" id="CP029432">
    <property type="protein sequence ID" value="AWL65637.1"/>
    <property type="molecule type" value="Genomic_DNA"/>
</dbReference>
<dbReference type="Proteomes" id="UP000245760">
    <property type="component" value="Chromosome"/>
</dbReference>
<name>A0AAI8J0E8_9ENTR</name>
<gene>
    <name evidence="3" type="ORF">DKC00_29825</name>
    <name evidence="2" type="ORF">DKC11_30295</name>
</gene>
<evidence type="ECO:0000313" key="4">
    <source>
        <dbReference type="Proteomes" id="UP000245649"/>
    </source>
</evidence>
<reference evidence="4 5" key="1">
    <citation type="submission" date="2018-05" db="EMBL/GenBank/DDBJ databases">
        <title>Klebsiella quasipneumonaiae provides a window into carbapenemase gene transfer, plasmid rearrangements and nosocomial acquisition from the hospital environment.</title>
        <authorList>
            <person name="Mathers A.J."/>
            <person name="Vegesana K."/>
            <person name="Stoesser N."/>
            <person name="Crook D."/>
            <person name="Vaughan A."/>
            <person name="Barry K."/>
            <person name="Parikh H."/>
            <person name="Sebra R."/>
            <person name="Kotay S."/>
            <person name="Walker A.S."/>
            <person name="Sheppard A.E."/>
        </authorList>
    </citation>
    <scope>NUCLEOTIDE SEQUENCE [LARGE SCALE GENOMIC DNA]</scope>
    <source>
        <strain evidence="2 5">CAV1947</strain>
        <strain evidence="3 4">CAV2018</strain>
    </source>
</reference>
<evidence type="ECO:0000256" key="1">
    <source>
        <dbReference type="SAM" id="MobiDB-lite"/>
    </source>
</evidence>
<evidence type="ECO:0000313" key="3">
    <source>
        <dbReference type="EMBL" id="AWL65637.1"/>
    </source>
</evidence>
<evidence type="ECO:0000313" key="2">
    <source>
        <dbReference type="EMBL" id="AWL59835.1"/>
    </source>
</evidence>
<keyword evidence="5" id="KW-1185">Reference proteome</keyword>
<accession>A0AAI8J0E8</accession>
<feature type="region of interest" description="Disordered" evidence="1">
    <location>
        <begin position="414"/>
        <end position="435"/>
    </location>
</feature>
<dbReference type="RefSeq" id="WP_109547525.1">
    <property type="nucleotide sequence ID" value="NZ_CP029432.1"/>
</dbReference>
<proteinExistence type="predicted"/>
<dbReference type="AlphaFoldDB" id="A0AAI8J0E8"/>
<protein>
    <submittedName>
        <fullName evidence="3">Uncharacterized protein</fullName>
    </submittedName>
</protein>
<sequence length="658" mass="72244">MVGKCPNISTLRAIEPSYNGQSIILERAAAGAATVNAILTHDPTDTTSPDDGISIFVTPGGARWKADISQGYDLRLAGILVDGSNFSPVLKKARDAIINKVVASGRVNNVASIIKIVPTNFICEFKITEKVDLPPFISCGTIGGPYFEAGDFLDDYSFRISNQDFPQLTKAMYQAETSWKGATSKYWNQAVGNKPFFAMDGQRMTLRGPGYALDSGGNPTIETVGVIFGNDVPCELDVRNLMICDMKITGFHTNHRWGTYYTFMCGFRDCYFSRCWNGMEVPEAFYNFGEDMRYENCTFGNIANDAFWIKGGGEFTLEGVKTDFVGRHMLRIGPLSPVEFKYVSGHIEGIQGRTVFKDAPQSYSQSTVLIGKAVKRDVRRTLAGLSAEYYGIYQEYECPSSVYGQSLKVTDESHTSGRAGIKPNTPYPTLAGPPGNTGVYLKTPRGIDLRTPFPNSYSDACSNRINRVLGFTELSTGDVGGDLLSTDYAWAALKTGNAKCRYGTMADADPDGYMPFIIELTDPTEVVQLFCTNEAKAGTSLELIWGTASIRIADAVGDVMVSSVMACYLRNSVRVTQDADTKVFTATSTPIRRTFSESAAINMTTQRQGMPITSADYQAMLPQAASNYWQGNDFIQPGLKFTGFTGRIYVTRPFWYLP</sequence>
<dbReference type="Proteomes" id="UP000245649">
    <property type="component" value="Chromosome"/>
</dbReference>
<dbReference type="EMBL" id="CP029443">
    <property type="protein sequence ID" value="AWL59835.1"/>
    <property type="molecule type" value="Genomic_DNA"/>
</dbReference>
<evidence type="ECO:0000313" key="5">
    <source>
        <dbReference type="Proteomes" id="UP000245760"/>
    </source>
</evidence>